<dbReference type="InterPro" id="IPR046960">
    <property type="entry name" value="PPR_At4g14850-like_plant"/>
</dbReference>
<proteinExistence type="predicted"/>
<accession>A0AAV8TYK1</accession>
<dbReference type="EMBL" id="JAIWQS010000002">
    <property type="protein sequence ID" value="KAJ8772117.1"/>
    <property type="molecule type" value="Genomic_DNA"/>
</dbReference>
<dbReference type="Pfam" id="PF13041">
    <property type="entry name" value="PPR_2"/>
    <property type="match status" value="1"/>
</dbReference>
<dbReference type="Pfam" id="PF01535">
    <property type="entry name" value="PPR"/>
    <property type="match status" value="5"/>
</dbReference>
<keyword evidence="1" id="KW-0677">Repeat</keyword>
<dbReference type="PANTHER" id="PTHR47926:SF515">
    <property type="entry name" value="UMP-CMP KINASE"/>
    <property type="match status" value="1"/>
</dbReference>
<gene>
    <name evidence="3" type="ORF">K2173_027294</name>
</gene>
<feature type="repeat" description="PPR" evidence="2">
    <location>
        <begin position="301"/>
        <end position="336"/>
    </location>
</feature>
<evidence type="ECO:0000313" key="4">
    <source>
        <dbReference type="Proteomes" id="UP001159364"/>
    </source>
</evidence>
<feature type="repeat" description="PPR" evidence="2">
    <location>
        <begin position="141"/>
        <end position="175"/>
    </location>
</feature>
<dbReference type="GO" id="GO:0003723">
    <property type="term" value="F:RNA binding"/>
    <property type="evidence" value="ECO:0007669"/>
    <property type="project" value="InterPro"/>
</dbReference>
<dbReference type="Pfam" id="PF20431">
    <property type="entry name" value="E_motif"/>
    <property type="match status" value="1"/>
</dbReference>
<dbReference type="AlphaFoldDB" id="A0AAV8TYK1"/>
<keyword evidence="4" id="KW-1185">Reference proteome</keyword>
<dbReference type="Proteomes" id="UP001159364">
    <property type="component" value="Linkage Group LG02"/>
</dbReference>
<dbReference type="FunFam" id="1.25.40.10:FF:001788">
    <property type="entry name" value="Pentatricopeptide repeat-containing protein At4g25270, chloroplastic"/>
    <property type="match status" value="1"/>
</dbReference>
<dbReference type="NCBIfam" id="TIGR00756">
    <property type="entry name" value="PPR"/>
    <property type="match status" value="1"/>
</dbReference>
<dbReference type="InterPro" id="IPR002885">
    <property type="entry name" value="PPR_rpt"/>
</dbReference>
<evidence type="ECO:0000256" key="2">
    <source>
        <dbReference type="PROSITE-ProRule" id="PRU00708"/>
    </source>
</evidence>
<dbReference type="Gene3D" id="1.25.40.10">
    <property type="entry name" value="Tetratricopeptide repeat domain"/>
    <property type="match status" value="3"/>
</dbReference>
<dbReference type="PROSITE" id="PS51375">
    <property type="entry name" value="PPR"/>
    <property type="match status" value="3"/>
</dbReference>
<organism evidence="3 4">
    <name type="scientific">Erythroxylum novogranatense</name>
    <dbReference type="NCBI Taxonomy" id="1862640"/>
    <lineage>
        <taxon>Eukaryota</taxon>
        <taxon>Viridiplantae</taxon>
        <taxon>Streptophyta</taxon>
        <taxon>Embryophyta</taxon>
        <taxon>Tracheophyta</taxon>
        <taxon>Spermatophyta</taxon>
        <taxon>Magnoliopsida</taxon>
        <taxon>eudicotyledons</taxon>
        <taxon>Gunneridae</taxon>
        <taxon>Pentapetalae</taxon>
        <taxon>rosids</taxon>
        <taxon>fabids</taxon>
        <taxon>Malpighiales</taxon>
        <taxon>Erythroxylaceae</taxon>
        <taxon>Erythroxylum</taxon>
    </lineage>
</organism>
<feature type="repeat" description="PPR" evidence="2">
    <location>
        <begin position="238"/>
        <end position="272"/>
    </location>
</feature>
<dbReference type="InterPro" id="IPR011990">
    <property type="entry name" value="TPR-like_helical_dom_sf"/>
</dbReference>
<evidence type="ECO:0000313" key="3">
    <source>
        <dbReference type="EMBL" id="KAJ8772117.1"/>
    </source>
</evidence>
<dbReference type="GO" id="GO:0009451">
    <property type="term" value="P:RNA modification"/>
    <property type="evidence" value="ECO:0007669"/>
    <property type="project" value="InterPro"/>
</dbReference>
<evidence type="ECO:0000256" key="1">
    <source>
        <dbReference type="ARBA" id="ARBA00022737"/>
    </source>
</evidence>
<sequence length="436" mass="48988">MTSILHPQPLRSPSMTLYLGSRSKKAKKQYQRQFPPKLNRFIRSFPKSSPTPLLVNNNPYPQTKLEALETVVNDLESSMEKGIFIDPHIFASLLRIHGLIPTSLLRKNVGISSKLLRLYASSGHVDEAHNVFDQMSNREKSAFAWNSLIAGYAELGQYEDAMALYFQMQEDGVIPDQFTFPRVLKACGGIGLIGIERQFTGFGPIGLVAISTILANVSYSRIGAQVHGWIMRKGMEWDVSIANSLILWYANNGKLDLACWVFDHMPERDIVSWNSVISAHRMDPKALSYFECMEKDGILPDNITYVSTLSACAHLGLVKDGERLYSLMIEKYGIEPITEHYACMVNLYGRAGLINEAYAIIVEKMEFEASPTMWGALLYACYLHGNVEIGEIAAGNLFELEPDNEHNFQLLMEIYGNEGRASDVERVRTMLADRGL</sequence>
<dbReference type="InterPro" id="IPR046848">
    <property type="entry name" value="E_motif"/>
</dbReference>
<reference evidence="3 4" key="1">
    <citation type="submission" date="2021-09" db="EMBL/GenBank/DDBJ databases">
        <title>Genomic insights and catalytic innovation underlie evolution of tropane alkaloids biosynthesis.</title>
        <authorList>
            <person name="Wang Y.-J."/>
            <person name="Tian T."/>
            <person name="Huang J.-P."/>
            <person name="Huang S.-X."/>
        </authorList>
    </citation>
    <scope>NUCLEOTIDE SEQUENCE [LARGE SCALE GENOMIC DNA]</scope>
    <source>
        <strain evidence="3">KIB-2018</strain>
        <tissue evidence="3">Leaf</tissue>
    </source>
</reference>
<dbReference type="PANTHER" id="PTHR47926">
    <property type="entry name" value="PENTATRICOPEPTIDE REPEAT-CONTAINING PROTEIN"/>
    <property type="match status" value="1"/>
</dbReference>
<protein>
    <recommendedName>
        <fullName evidence="5">Pentatricopeptide repeat-containing protein</fullName>
    </recommendedName>
</protein>
<evidence type="ECO:0008006" key="5">
    <source>
        <dbReference type="Google" id="ProtNLM"/>
    </source>
</evidence>
<comment type="caution">
    <text evidence="3">The sequence shown here is derived from an EMBL/GenBank/DDBJ whole genome shotgun (WGS) entry which is preliminary data.</text>
</comment>
<name>A0AAV8TYK1_9ROSI</name>